<name>A0A498CVY2_9FIRM</name>
<protein>
    <recommendedName>
        <fullName evidence="4">WxL domain-containing protein</fullName>
    </recommendedName>
</protein>
<sequence>MKKMLAVLLAVSIVLTLGVTAFAAFDDTSVAEPSKINPTDGKYSADTEFSLKIDKDTTNPELNSQINVSIPLTVAMYGYGADGSAAEPTTYRIVNNGEIDIKVASIETKTAQGWTMDAGSSIAGLTLGGDGKMSAYNPANNNLTEKHLVLYVNGVDVKDGVAAPVASNWTVAKKDGTATEKVLPLECFVAKGTETASVPVVTLTYTIAAA</sequence>
<dbReference type="AlphaFoldDB" id="A0A498CVY2"/>
<evidence type="ECO:0000313" key="2">
    <source>
        <dbReference type="EMBL" id="RLL07947.1"/>
    </source>
</evidence>
<comment type="caution">
    <text evidence="2">The sequence shown here is derived from an EMBL/GenBank/DDBJ whole genome shotgun (WGS) entry which is preliminary data.</text>
</comment>
<feature type="chain" id="PRO_5019729076" description="WxL domain-containing protein" evidence="1">
    <location>
        <begin position="24"/>
        <end position="210"/>
    </location>
</feature>
<keyword evidence="3" id="KW-1185">Reference proteome</keyword>
<dbReference type="RefSeq" id="WP_121587584.1">
    <property type="nucleotide sequence ID" value="NZ_DBFSDP010000030.1"/>
</dbReference>
<dbReference type="EMBL" id="RCHT01000041">
    <property type="protein sequence ID" value="RLL07947.1"/>
    <property type="molecule type" value="Genomic_DNA"/>
</dbReference>
<proteinExistence type="predicted"/>
<evidence type="ECO:0000313" key="3">
    <source>
        <dbReference type="Proteomes" id="UP000276301"/>
    </source>
</evidence>
<evidence type="ECO:0008006" key="4">
    <source>
        <dbReference type="Google" id="ProtNLM"/>
    </source>
</evidence>
<accession>A0A498CVY2</accession>
<feature type="signal peptide" evidence="1">
    <location>
        <begin position="1"/>
        <end position="23"/>
    </location>
</feature>
<evidence type="ECO:0000256" key="1">
    <source>
        <dbReference type="SAM" id="SignalP"/>
    </source>
</evidence>
<gene>
    <name evidence="2" type="ORF">D4A47_12865</name>
</gene>
<keyword evidence="1" id="KW-0732">Signal</keyword>
<organism evidence="2 3">
    <name type="scientific">Anaerotruncus massiliensis</name>
    <name type="common">ex Liu et al. 2021</name>
    <dbReference type="NCBI Taxonomy" id="2321404"/>
    <lineage>
        <taxon>Bacteria</taxon>
        <taxon>Bacillati</taxon>
        <taxon>Bacillota</taxon>
        <taxon>Clostridia</taxon>
        <taxon>Eubacteriales</taxon>
        <taxon>Oscillospiraceae</taxon>
        <taxon>Anaerotruncus</taxon>
    </lineage>
</organism>
<reference evidence="2 3" key="1">
    <citation type="submission" date="2018-10" db="EMBL/GenBank/DDBJ databases">
        <title>Anaerotruncus faecis sp. nov., isolated from human feces.</title>
        <authorList>
            <person name="Wang Y.-J."/>
        </authorList>
    </citation>
    <scope>NUCLEOTIDE SEQUENCE [LARGE SCALE GENOMIC DNA]</scope>
    <source>
        <strain evidence="2 3">22A2-44</strain>
    </source>
</reference>
<dbReference type="Proteomes" id="UP000276301">
    <property type="component" value="Unassembled WGS sequence"/>
</dbReference>